<dbReference type="InterPro" id="IPR000719">
    <property type="entry name" value="Prot_kinase_dom"/>
</dbReference>
<dbReference type="Proteomes" id="UP000807306">
    <property type="component" value="Unassembled WGS sequence"/>
</dbReference>
<gene>
    <name evidence="3" type="ORF">CPB83DRAFT_893017</name>
</gene>
<feature type="compositionally biased region" description="Basic residues" evidence="1">
    <location>
        <begin position="667"/>
        <end position="678"/>
    </location>
</feature>
<dbReference type="Gene3D" id="1.10.510.10">
    <property type="entry name" value="Transferase(Phosphotransferase) domain 1"/>
    <property type="match status" value="1"/>
</dbReference>
<feature type="region of interest" description="Disordered" evidence="1">
    <location>
        <begin position="631"/>
        <end position="678"/>
    </location>
</feature>
<dbReference type="PANTHER" id="PTHR38248">
    <property type="entry name" value="FUNK1 6"/>
    <property type="match status" value="1"/>
</dbReference>
<proteinExistence type="predicted"/>
<dbReference type="EMBL" id="MU157842">
    <property type="protein sequence ID" value="KAF9530094.1"/>
    <property type="molecule type" value="Genomic_DNA"/>
</dbReference>
<feature type="region of interest" description="Disordered" evidence="1">
    <location>
        <begin position="42"/>
        <end position="69"/>
    </location>
</feature>
<dbReference type="GO" id="GO:0004672">
    <property type="term" value="F:protein kinase activity"/>
    <property type="evidence" value="ECO:0007669"/>
    <property type="project" value="InterPro"/>
</dbReference>
<organism evidence="3 4">
    <name type="scientific">Crepidotus variabilis</name>
    <dbReference type="NCBI Taxonomy" id="179855"/>
    <lineage>
        <taxon>Eukaryota</taxon>
        <taxon>Fungi</taxon>
        <taxon>Dikarya</taxon>
        <taxon>Basidiomycota</taxon>
        <taxon>Agaricomycotina</taxon>
        <taxon>Agaricomycetes</taxon>
        <taxon>Agaricomycetidae</taxon>
        <taxon>Agaricales</taxon>
        <taxon>Agaricineae</taxon>
        <taxon>Crepidotaceae</taxon>
        <taxon>Crepidotus</taxon>
    </lineage>
</organism>
<accession>A0A9P6EK40</accession>
<evidence type="ECO:0000313" key="4">
    <source>
        <dbReference type="Proteomes" id="UP000807306"/>
    </source>
</evidence>
<dbReference type="PROSITE" id="PS50011">
    <property type="entry name" value="PROTEIN_KINASE_DOM"/>
    <property type="match status" value="1"/>
</dbReference>
<evidence type="ECO:0000259" key="2">
    <source>
        <dbReference type="PROSITE" id="PS50011"/>
    </source>
</evidence>
<dbReference type="Pfam" id="PF17667">
    <property type="entry name" value="Pkinase_fungal"/>
    <property type="match status" value="1"/>
</dbReference>
<dbReference type="PANTHER" id="PTHR38248:SF2">
    <property type="entry name" value="FUNK1 11"/>
    <property type="match status" value="1"/>
</dbReference>
<comment type="caution">
    <text evidence="3">The sequence shown here is derived from an EMBL/GenBank/DDBJ whole genome shotgun (WGS) entry which is preliminary data.</text>
</comment>
<feature type="compositionally biased region" description="Basic and acidic residues" evidence="1">
    <location>
        <begin position="636"/>
        <end position="656"/>
    </location>
</feature>
<evidence type="ECO:0000256" key="1">
    <source>
        <dbReference type="SAM" id="MobiDB-lite"/>
    </source>
</evidence>
<name>A0A9P6EK40_9AGAR</name>
<dbReference type="InterPro" id="IPR011009">
    <property type="entry name" value="Kinase-like_dom_sf"/>
</dbReference>
<reference evidence="3" key="1">
    <citation type="submission" date="2020-11" db="EMBL/GenBank/DDBJ databases">
        <authorList>
            <consortium name="DOE Joint Genome Institute"/>
            <person name="Ahrendt S."/>
            <person name="Riley R."/>
            <person name="Andreopoulos W."/>
            <person name="Labutti K."/>
            <person name="Pangilinan J."/>
            <person name="Ruiz-Duenas F.J."/>
            <person name="Barrasa J.M."/>
            <person name="Sanchez-Garcia M."/>
            <person name="Camarero S."/>
            <person name="Miyauchi S."/>
            <person name="Serrano A."/>
            <person name="Linde D."/>
            <person name="Babiker R."/>
            <person name="Drula E."/>
            <person name="Ayuso-Fernandez I."/>
            <person name="Pacheco R."/>
            <person name="Padilla G."/>
            <person name="Ferreira P."/>
            <person name="Barriuso J."/>
            <person name="Kellner H."/>
            <person name="Castanera R."/>
            <person name="Alfaro M."/>
            <person name="Ramirez L."/>
            <person name="Pisabarro A.G."/>
            <person name="Kuo A."/>
            <person name="Tritt A."/>
            <person name="Lipzen A."/>
            <person name="He G."/>
            <person name="Yan M."/>
            <person name="Ng V."/>
            <person name="Cullen D."/>
            <person name="Martin F."/>
            <person name="Rosso M.-N."/>
            <person name="Henrissat B."/>
            <person name="Hibbett D."/>
            <person name="Martinez A.T."/>
            <person name="Grigoriev I.V."/>
        </authorList>
    </citation>
    <scope>NUCLEOTIDE SEQUENCE</scope>
    <source>
        <strain evidence="3">CBS 506.95</strain>
    </source>
</reference>
<feature type="compositionally biased region" description="Acidic residues" evidence="1">
    <location>
        <begin position="56"/>
        <end position="67"/>
    </location>
</feature>
<sequence length="678" mass="77530">MPLSEIVDGMPLQKFLAEFLPCDEDQLNQKLDSLPPTLFNLLPSGRDDKDTNIPILEEDDEGNDSDELSAKNRDLERKLAQAKKARALEITNIIGYQEQQSKSNYPDFSRLSLAIEIKAPDIIQSFHNAPQGTDAEIMTKQQFWLSELDESERTGTLARIMSTMTEMCERQYRTHVFMIFFQDPHVRFLRGDRAGVIVSEAVNYRTNSRNLAEFFWRFSQASDPRRGMDTTVQPASTQEVQIAATKLAQWKPGFECTVVKIDVPQSNGTIRQVLAWHTKSSSESLTGRGTRAIPVWDIQEENIYFLKDSWRAEHLEQESDILRDLHINRVKNIPQIIAGRDLYNPADPSYHRTITQDYANAEWHTGSVSQHDLPMEGRVHHRLLEDFILESISACKTAKEMVIVIYDALVAHSEAFEAGVLHRDISDNNVLMIRDPVSQTVKGILADWDMALRFSKDGAGNMIQPPGARQRHRRGTWYFMSALLLQDVSKAHRLQDDLESFFHLGLYLSLHWFPWTGSINNLEVIIDQVFGQYYYVPAIGFHLGGLNKQLMIQKRAVIGKIKFTDNLPLTSWIDAWFKALAQFYRSQPGQNDDLVLPRLDRLLLSDHSWILQQTKQFLDVGGWSTAKNADFQEPSCMKRTEGQKRPAPDQDQSDKDSADDEGVPKQKGSKRKKLLDHC</sequence>
<dbReference type="OrthoDB" id="5592585at2759"/>
<dbReference type="InterPro" id="IPR040976">
    <property type="entry name" value="Pkinase_fungal"/>
</dbReference>
<dbReference type="GO" id="GO:0005524">
    <property type="term" value="F:ATP binding"/>
    <property type="evidence" value="ECO:0007669"/>
    <property type="project" value="InterPro"/>
</dbReference>
<dbReference type="SUPFAM" id="SSF56112">
    <property type="entry name" value="Protein kinase-like (PK-like)"/>
    <property type="match status" value="1"/>
</dbReference>
<protein>
    <recommendedName>
        <fullName evidence="2">Protein kinase domain-containing protein</fullName>
    </recommendedName>
</protein>
<keyword evidence="4" id="KW-1185">Reference proteome</keyword>
<dbReference type="AlphaFoldDB" id="A0A9P6EK40"/>
<evidence type="ECO:0000313" key="3">
    <source>
        <dbReference type="EMBL" id="KAF9530094.1"/>
    </source>
</evidence>
<feature type="domain" description="Protein kinase" evidence="2">
    <location>
        <begin position="259"/>
        <end position="678"/>
    </location>
</feature>